<keyword evidence="6" id="KW-1185">Reference proteome</keyword>
<evidence type="ECO:0000259" key="4">
    <source>
        <dbReference type="PROSITE" id="PS50949"/>
    </source>
</evidence>
<reference evidence="6" key="1">
    <citation type="submission" date="2017-08" db="EMBL/GenBank/DDBJ databases">
        <authorList>
            <person name="Varghese N."/>
            <person name="Submissions S."/>
        </authorList>
    </citation>
    <scope>NUCLEOTIDE SEQUENCE [LARGE SCALE GENOMIC DNA]</scope>
    <source>
        <strain evidence="6">KCTC 23107</strain>
    </source>
</reference>
<dbReference type="PANTHER" id="PTHR43537:SF39">
    <property type="entry name" value="HTH-TYPE TRANSCRIPTIONAL REGULATOR MCBR"/>
    <property type="match status" value="1"/>
</dbReference>
<dbReference type="GO" id="GO:0003677">
    <property type="term" value="F:DNA binding"/>
    <property type="evidence" value="ECO:0007669"/>
    <property type="project" value="UniProtKB-KW"/>
</dbReference>
<dbReference type="Proteomes" id="UP000219465">
    <property type="component" value="Unassembled WGS sequence"/>
</dbReference>
<dbReference type="SMART" id="SM00345">
    <property type="entry name" value="HTH_GNTR"/>
    <property type="match status" value="1"/>
</dbReference>
<evidence type="ECO:0000256" key="2">
    <source>
        <dbReference type="ARBA" id="ARBA00023125"/>
    </source>
</evidence>
<evidence type="ECO:0000256" key="1">
    <source>
        <dbReference type="ARBA" id="ARBA00023015"/>
    </source>
</evidence>
<name>A0A286I8M3_9HYPH</name>
<dbReference type="Gene3D" id="1.10.10.10">
    <property type="entry name" value="Winged helix-like DNA-binding domain superfamily/Winged helix DNA-binding domain"/>
    <property type="match status" value="1"/>
</dbReference>
<feature type="domain" description="HTH gntR-type" evidence="4">
    <location>
        <begin position="23"/>
        <end position="90"/>
    </location>
</feature>
<dbReference type="InterPro" id="IPR008920">
    <property type="entry name" value="TF_FadR/GntR_C"/>
</dbReference>
<evidence type="ECO:0000256" key="3">
    <source>
        <dbReference type="ARBA" id="ARBA00023163"/>
    </source>
</evidence>
<accession>A0A286I8M3</accession>
<dbReference type="Pfam" id="PF07729">
    <property type="entry name" value="FCD"/>
    <property type="match status" value="1"/>
</dbReference>
<dbReference type="EMBL" id="OCPC01000001">
    <property type="protein sequence ID" value="SOE16478.1"/>
    <property type="molecule type" value="Genomic_DNA"/>
</dbReference>
<protein>
    <submittedName>
        <fullName evidence="5">GntR family transcriptional regulator</fullName>
    </submittedName>
</protein>
<sequence length="241" mass="26440">MNIQTSSKFDGPGLDHLAPIGRETVQDRIYRQLRDALIQGRFDAGEIFLAGDVAQRMSVSSMPVREALARLVSERALEAMANRRVRVPLLTLERARDIAQARTLIEAELAARALANLTHADIERLEVLTAEYEDTSKAQDVATLNHAFHFKLYEAAGSPVFMPIVESLWMQAGPYVRAAAKLHSPLTDTAATLHHRGILAAIKAGDREQVSAELTADISQSFAILERADPDFWVAENGAAS</sequence>
<dbReference type="SUPFAM" id="SSF48008">
    <property type="entry name" value="GntR ligand-binding domain-like"/>
    <property type="match status" value="1"/>
</dbReference>
<dbReference type="InterPro" id="IPR036390">
    <property type="entry name" value="WH_DNA-bd_sf"/>
</dbReference>
<organism evidence="5 6">
    <name type="scientific">Hoeflea halophila</name>
    <dbReference type="NCBI Taxonomy" id="714899"/>
    <lineage>
        <taxon>Bacteria</taxon>
        <taxon>Pseudomonadati</taxon>
        <taxon>Pseudomonadota</taxon>
        <taxon>Alphaproteobacteria</taxon>
        <taxon>Hyphomicrobiales</taxon>
        <taxon>Rhizobiaceae</taxon>
        <taxon>Hoeflea</taxon>
    </lineage>
</organism>
<dbReference type="InterPro" id="IPR000524">
    <property type="entry name" value="Tscrpt_reg_HTH_GntR"/>
</dbReference>
<dbReference type="PANTHER" id="PTHR43537">
    <property type="entry name" value="TRANSCRIPTIONAL REGULATOR, GNTR FAMILY"/>
    <property type="match status" value="1"/>
</dbReference>
<keyword evidence="1" id="KW-0805">Transcription regulation</keyword>
<dbReference type="OrthoDB" id="9815654at2"/>
<dbReference type="InterPro" id="IPR011711">
    <property type="entry name" value="GntR_C"/>
</dbReference>
<dbReference type="Pfam" id="PF00392">
    <property type="entry name" value="GntR"/>
    <property type="match status" value="1"/>
</dbReference>
<dbReference type="SUPFAM" id="SSF46785">
    <property type="entry name" value="Winged helix' DNA-binding domain"/>
    <property type="match status" value="1"/>
</dbReference>
<dbReference type="PROSITE" id="PS50949">
    <property type="entry name" value="HTH_GNTR"/>
    <property type="match status" value="1"/>
</dbReference>
<dbReference type="RefSeq" id="WP_097106145.1">
    <property type="nucleotide sequence ID" value="NZ_OCPC01000001.1"/>
</dbReference>
<dbReference type="SMART" id="SM00895">
    <property type="entry name" value="FCD"/>
    <property type="match status" value="1"/>
</dbReference>
<gene>
    <name evidence="5" type="ORF">SAMN05877838_1347</name>
</gene>
<evidence type="ECO:0000313" key="6">
    <source>
        <dbReference type="Proteomes" id="UP000219465"/>
    </source>
</evidence>
<dbReference type="Gene3D" id="1.20.120.530">
    <property type="entry name" value="GntR ligand-binding domain-like"/>
    <property type="match status" value="1"/>
</dbReference>
<dbReference type="AlphaFoldDB" id="A0A286I8M3"/>
<keyword evidence="2" id="KW-0238">DNA-binding</keyword>
<proteinExistence type="predicted"/>
<keyword evidence="3" id="KW-0804">Transcription</keyword>
<dbReference type="GO" id="GO:0003700">
    <property type="term" value="F:DNA-binding transcription factor activity"/>
    <property type="evidence" value="ECO:0007669"/>
    <property type="project" value="InterPro"/>
</dbReference>
<evidence type="ECO:0000313" key="5">
    <source>
        <dbReference type="EMBL" id="SOE16478.1"/>
    </source>
</evidence>
<dbReference type="InterPro" id="IPR036388">
    <property type="entry name" value="WH-like_DNA-bd_sf"/>
</dbReference>